<proteinExistence type="predicted"/>
<dbReference type="Gene3D" id="2.160.10.10">
    <property type="entry name" value="Hexapeptide repeat proteins"/>
    <property type="match status" value="1"/>
</dbReference>
<keyword evidence="2" id="KW-0677">Repeat</keyword>
<dbReference type="PANTHER" id="PTHR43300">
    <property type="entry name" value="ACETYLTRANSFERASE"/>
    <property type="match status" value="1"/>
</dbReference>
<dbReference type="Pfam" id="PF00132">
    <property type="entry name" value="Hexapep"/>
    <property type="match status" value="1"/>
</dbReference>
<dbReference type="PROSITE" id="PS00101">
    <property type="entry name" value="HEXAPEP_TRANSFERASES"/>
    <property type="match status" value="1"/>
</dbReference>
<dbReference type="GO" id="GO:0016740">
    <property type="term" value="F:transferase activity"/>
    <property type="evidence" value="ECO:0007669"/>
    <property type="project" value="UniProtKB-KW"/>
</dbReference>
<name>A0A2N6MNW2_9CYAN</name>
<evidence type="ECO:0000256" key="1">
    <source>
        <dbReference type="ARBA" id="ARBA00022679"/>
    </source>
</evidence>
<dbReference type="AlphaFoldDB" id="A0A2N6MNW2"/>
<dbReference type="InterPro" id="IPR001451">
    <property type="entry name" value="Hexapep"/>
</dbReference>
<dbReference type="InterPro" id="IPR018357">
    <property type="entry name" value="Hexapep_transf_CS"/>
</dbReference>
<protein>
    <recommendedName>
        <fullName evidence="5">Chloramphenicol acetyltransferase</fullName>
    </recommendedName>
</protein>
<dbReference type="PANTHER" id="PTHR43300:SF11">
    <property type="entry name" value="ACETYLTRANSFERASE RV3034C-RELATED"/>
    <property type="match status" value="1"/>
</dbReference>
<gene>
    <name evidence="3" type="ORF">CEN41_01430</name>
</gene>
<dbReference type="SUPFAM" id="SSF51161">
    <property type="entry name" value="Trimeric LpxA-like enzymes"/>
    <property type="match status" value="1"/>
</dbReference>
<dbReference type="InterPro" id="IPR050179">
    <property type="entry name" value="Trans_hexapeptide_repeat"/>
</dbReference>
<sequence>MKPLGEEPVFHSNVYIARSSFGPWTEIGANTSIMETTFGAYSYTAGDNQIIYATIGKFSNIASHVRINPGNHPMERVTLHHMTYRRAMYGFGADDAAFFQWRRDHHCAIGHDTWLGHGAIIMPGVSVGNGAVVGSGAVVTKDVPPYMIVVGVPARPLRMRFPQETADALQRIAWWDWDHETLRARLDDMGDVRSFIERYG</sequence>
<dbReference type="NCBIfam" id="TIGR03308">
    <property type="entry name" value="phn_thr-fam"/>
    <property type="match status" value="1"/>
</dbReference>
<evidence type="ECO:0000313" key="3">
    <source>
        <dbReference type="EMBL" id="PMB48422.1"/>
    </source>
</evidence>
<organism evidence="3 4">
    <name type="scientific">Fischerella thermalis CCMEE 5330</name>
    <dbReference type="NCBI Taxonomy" id="2019670"/>
    <lineage>
        <taxon>Bacteria</taxon>
        <taxon>Bacillati</taxon>
        <taxon>Cyanobacteriota</taxon>
        <taxon>Cyanophyceae</taxon>
        <taxon>Nostocales</taxon>
        <taxon>Hapalosiphonaceae</taxon>
        <taxon>Fischerella</taxon>
    </lineage>
</organism>
<evidence type="ECO:0000256" key="2">
    <source>
        <dbReference type="ARBA" id="ARBA00022737"/>
    </source>
</evidence>
<keyword evidence="1" id="KW-0808">Transferase</keyword>
<dbReference type="GO" id="GO:0031470">
    <property type="term" value="C:carboxysome"/>
    <property type="evidence" value="ECO:0007669"/>
    <property type="project" value="UniProtKB-ARBA"/>
</dbReference>
<dbReference type="EMBL" id="NMQI01000029">
    <property type="protein sequence ID" value="PMB48422.1"/>
    <property type="molecule type" value="Genomic_DNA"/>
</dbReference>
<dbReference type="InterPro" id="IPR011004">
    <property type="entry name" value="Trimer_LpxA-like_sf"/>
</dbReference>
<evidence type="ECO:0008006" key="5">
    <source>
        <dbReference type="Google" id="ProtNLM"/>
    </source>
</evidence>
<dbReference type="InterPro" id="IPR017694">
    <property type="entry name" value="Phosphonate_tfrase_rpt"/>
</dbReference>
<dbReference type="CDD" id="cd03349">
    <property type="entry name" value="LbH_XAT"/>
    <property type="match status" value="1"/>
</dbReference>
<comment type="caution">
    <text evidence="3">The sequence shown here is derived from an EMBL/GenBank/DDBJ whole genome shotgun (WGS) entry which is preliminary data.</text>
</comment>
<reference evidence="3 4" key="1">
    <citation type="submission" date="2017-07" db="EMBL/GenBank/DDBJ databases">
        <title>Genomes of Fischerella (Mastigocladus) sp. strains.</title>
        <authorList>
            <person name="Miller S.R."/>
        </authorList>
    </citation>
    <scope>NUCLEOTIDE SEQUENCE [LARGE SCALE GENOMIC DNA]</scope>
    <source>
        <strain evidence="3 4">CCMEE 5330</strain>
    </source>
</reference>
<accession>A0A2N6MNW2</accession>
<evidence type="ECO:0000313" key="4">
    <source>
        <dbReference type="Proteomes" id="UP000234966"/>
    </source>
</evidence>
<dbReference type="GO" id="GO:0043886">
    <property type="term" value="F:structural constituent of carboxysome shell"/>
    <property type="evidence" value="ECO:0007669"/>
    <property type="project" value="UniProtKB-ARBA"/>
</dbReference>
<dbReference type="Proteomes" id="UP000234966">
    <property type="component" value="Unassembled WGS sequence"/>
</dbReference>